<reference evidence="1 2" key="1">
    <citation type="submission" date="2020-03" db="EMBL/GenBank/DDBJ databases">
        <title>Whole genome shotgun sequence of Phytohabitans houttuyneae NBRC 108639.</title>
        <authorList>
            <person name="Komaki H."/>
            <person name="Tamura T."/>
        </authorList>
    </citation>
    <scope>NUCLEOTIDE SEQUENCE [LARGE SCALE GENOMIC DNA]</scope>
    <source>
        <strain evidence="1 2">NBRC 108639</strain>
    </source>
</reference>
<comment type="caution">
    <text evidence="1">The sequence shown here is derived from an EMBL/GenBank/DDBJ whole genome shotgun (WGS) entry which is preliminary data.</text>
</comment>
<protein>
    <recommendedName>
        <fullName evidence="3">Methyltransferase type 11 domain-containing protein</fullName>
    </recommendedName>
</protein>
<accession>A0A6V8K8D2</accession>
<evidence type="ECO:0000313" key="1">
    <source>
        <dbReference type="EMBL" id="GFJ78379.1"/>
    </source>
</evidence>
<dbReference type="AlphaFoldDB" id="A0A6V8K8D2"/>
<sequence length="220" mass="25407">MALHSIRRRLVDSPDSWGAKRRARRAQWLSETFPDLAQMSVIDLGGRVDTWERAPVRPKHVHVVNLEPIPGELPEWAELDYGDACALPEHIAKRRYDLVFSNSVIEHVGGHERRLRFAESIHALADAHWVQTPYRYFPIEPHWVAPGMQFLPVSLRTTVAHRWPLAHTPAKDRDDALQSVLWTELIDKTQMRHYFPQSTIRSERIFGLTKSMIAYKLPGA</sequence>
<keyword evidence="2" id="KW-1185">Reference proteome</keyword>
<proteinExistence type="predicted"/>
<evidence type="ECO:0008006" key="3">
    <source>
        <dbReference type="Google" id="ProtNLM"/>
    </source>
</evidence>
<organism evidence="1 2">
    <name type="scientific">Phytohabitans houttuyneae</name>
    <dbReference type="NCBI Taxonomy" id="1076126"/>
    <lineage>
        <taxon>Bacteria</taxon>
        <taxon>Bacillati</taxon>
        <taxon>Actinomycetota</taxon>
        <taxon>Actinomycetes</taxon>
        <taxon>Micromonosporales</taxon>
        <taxon>Micromonosporaceae</taxon>
    </lineage>
</organism>
<dbReference type="Proteomes" id="UP000482800">
    <property type="component" value="Unassembled WGS sequence"/>
</dbReference>
<gene>
    <name evidence="1" type="ORF">Phou_025590</name>
</gene>
<dbReference type="EMBL" id="BLPF01000001">
    <property type="protein sequence ID" value="GFJ78379.1"/>
    <property type="molecule type" value="Genomic_DNA"/>
</dbReference>
<dbReference type="RefSeq" id="WP_173056169.1">
    <property type="nucleotide sequence ID" value="NZ_BAABGO010000001.1"/>
</dbReference>
<reference evidence="1 2" key="2">
    <citation type="submission" date="2020-03" db="EMBL/GenBank/DDBJ databases">
        <authorList>
            <person name="Ichikawa N."/>
            <person name="Kimura A."/>
            <person name="Kitahashi Y."/>
            <person name="Uohara A."/>
        </authorList>
    </citation>
    <scope>NUCLEOTIDE SEQUENCE [LARGE SCALE GENOMIC DNA]</scope>
    <source>
        <strain evidence="1 2">NBRC 108639</strain>
    </source>
</reference>
<dbReference type="SUPFAM" id="SSF53335">
    <property type="entry name" value="S-adenosyl-L-methionine-dependent methyltransferases"/>
    <property type="match status" value="1"/>
</dbReference>
<dbReference type="InterPro" id="IPR029063">
    <property type="entry name" value="SAM-dependent_MTases_sf"/>
</dbReference>
<name>A0A6V8K8D2_9ACTN</name>
<evidence type="ECO:0000313" key="2">
    <source>
        <dbReference type="Proteomes" id="UP000482800"/>
    </source>
</evidence>